<feature type="binding site" evidence="5">
    <location>
        <position position="290"/>
    </location>
    <ligand>
        <name>a divalent metal cation</name>
        <dbReference type="ChEBI" id="CHEBI:60240"/>
        <label>1</label>
    </ligand>
</feature>
<protein>
    <recommendedName>
        <fullName evidence="1">Phosphotriesterase-related protein</fullName>
    </recommendedName>
    <alternativeName>
        <fullName evidence="4">Parathion hydrolase-related protein</fullName>
    </alternativeName>
</protein>
<feature type="binding site" evidence="5">
    <location>
        <position position="29"/>
    </location>
    <ligand>
        <name>a divalent metal cation</name>
        <dbReference type="ChEBI" id="CHEBI:60240"/>
        <label>1</label>
    </ligand>
</feature>
<proteinExistence type="inferred from homology"/>
<dbReference type="RefSeq" id="XP_014250854.1">
    <property type="nucleotide sequence ID" value="XM_014395368.2"/>
</dbReference>
<dbReference type="RefSeq" id="XP_014250851.1">
    <property type="nucleotide sequence ID" value="XM_014395365.2"/>
</dbReference>
<evidence type="ECO:0000256" key="6">
    <source>
        <dbReference type="PROSITE-ProRule" id="PRU00679"/>
    </source>
</evidence>
<dbReference type="AlphaFoldDB" id="A0A8I6RSP2"/>
<dbReference type="InterPro" id="IPR017947">
    <property type="entry name" value="AryldialkylPase_Zn-BS"/>
</dbReference>
<comment type="similarity">
    <text evidence="6">Belongs to the metallo-dependent hydrolases superfamily. Phosphotriesterase family.</text>
</comment>
<evidence type="ECO:0000256" key="3">
    <source>
        <dbReference type="ARBA" id="ARBA00022801"/>
    </source>
</evidence>
<evidence type="ECO:0000256" key="4">
    <source>
        <dbReference type="ARBA" id="ARBA00029607"/>
    </source>
</evidence>
<organism evidence="7 8">
    <name type="scientific">Cimex lectularius</name>
    <name type="common">Bed bug</name>
    <name type="synonym">Acanthia lectularia</name>
    <dbReference type="NCBI Taxonomy" id="79782"/>
    <lineage>
        <taxon>Eukaryota</taxon>
        <taxon>Metazoa</taxon>
        <taxon>Ecdysozoa</taxon>
        <taxon>Arthropoda</taxon>
        <taxon>Hexapoda</taxon>
        <taxon>Insecta</taxon>
        <taxon>Pterygota</taxon>
        <taxon>Neoptera</taxon>
        <taxon>Paraneoptera</taxon>
        <taxon>Hemiptera</taxon>
        <taxon>Heteroptera</taxon>
        <taxon>Panheteroptera</taxon>
        <taxon>Cimicomorpha</taxon>
        <taxon>Cimicidae</taxon>
        <taxon>Cimex</taxon>
    </lineage>
</organism>
<dbReference type="RefSeq" id="XP_014250852.1">
    <property type="nucleotide sequence ID" value="XM_014395366.2"/>
</dbReference>
<name>A0A8I6RSP2_CIMLE</name>
<dbReference type="GeneID" id="106667420"/>
<dbReference type="Pfam" id="PF02126">
    <property type="entry name" value="PTE"/>
    <property type="match status" value="1"/>
</dbReference>
<dbReference type="OrthoDB" id="9998343at2759"/>
<evidence type="ECO:0000313" key="8">
    <source>
        <dbReference type="Proteomes" id="UP000494040"/>
    </source>
</evidence>
<evidence type="ECO:0000313" key="7">
    <source>
        <dbReference type="EnsemblMetazoa" id="XP_014250854.1"/>
    </source>
</evidence>
<keyword evidence="8" id="KW-1185">Reference proteome</keyword>
<reference evidence="7" key="1">
    <citation type="submission" date="2022-01" db="UniProtKB">
        <authorList>
            <consortium name="EnsemblMetazoa"/>
        </authorList>
    </citation>
    <scope>IDENTIFICATION</scope>
</reference>
<dbReference type="EnsemblMetazoa" id="XM_014395365.2">
    <property type="protein sequence ID" value="XP_014250851.1"/>
    <property type="gene ID" value="LOC106667420"/>
</dbReference>
<dbReference type="OMA" id="MVKCGFI"/>
<dbReference type="GO" id="GO:0016788">
    <property type="term" value="F:hydrolase activity, acting on ester bonds"/>
    <property type="evidence" value="ECO:0007669"/>
    <property type="project" value="InterPro"/>
</dbReference>
<feature type="binding site" evidence="5">
    <location>
        <position position="222"/>
    </location>
    <ligand>
        <name>a divalent metal cation</name>
        <dbReference type="ChEBI" id="CHEBI:60240"/>
        <label>2</label>
    </ligand>
</feature>
<accession>A0A8I6RSP2</accession>
<evidence type="ECO:0000256" key="1">
    <source>
        <dbReference type="ARBA" id="ARBA00020475"/>
    </source>
</evidence>
<dbReference type="PANTHER" id="PTHR10819:SF3">
    <property type="entry name" value="PHOSPHOTRIESTERASE-RELATED PROTEIN"/>
    <property type="match status" value="1"/>
</dbReference>
<dbReference type="PROSITE" id="PS51347">
    <property type="entry name" value="PHOSPHOTRIESTERASE_2"/>
    <property type="match status" value="1"/>
</dbReference>
<feature type="binding site" evidence="5">
    <location>
        <position position="161"/>
    </location>
    <ligand>
        <name>a divalent metal cation</name>
        <dbReference type="ChEBI" id="CHEBI:60240"/>
        <label>1</label>
    </ligand>
</feature>
<dbReference type="InterPro" id="IPR032466">
    <property type="entry name" value="Metal_Hydrolase"/>
</dbReference>
<feature type="binding site" evidence="5">
    <location>
        <position position="161"/>
    </location>
    <ligand>
        <name>a divalent metal cation</name>
        <dbReference type="ChEBI" id="CHEBI:60240"/>
        <label>2</label>
    </ligand>
</feature>
<evidence type="ECO:0000256" key="2">
    <source>
        <dbReference type="ARBA" id="ARBA00022723"/>
    </source>
</evidence>
<keyword evidence="2 5" id="KW-0479">Metal-binding</keyword>
<sequence>MSGSLKDFVKTVKGNVPISELGLTLTHEHLSLDYEKFYLQPPAQLKLALDATIRLDTVGFIKQYPYSNYDNIKFYNVHSEILEEMKRYKKFGGGTIVENTSNGLKRDLELMKKVADTGVHVIAGTGYYVEHSQPSGDRRLSVEEMCDTIRKEMSFCGFIGEVGSSWPITEFERRSIQATGIMQDELKCSVSFHPGRDNYAPEEIMRIYTEAGGSAEKAIMSHVERTLSNVEQILEFSNLNCYCQFDLFGIECSFYQFNVKQDMPSDAQRIDYIKALIEEKKLEKILVSHDIHTKHRLSHYGGHGYSHLITNVFPQMKNKGMQDDQINQISIKNPSKWLSKS</sequence>
<dbReference type="KEGG" id="clec:106667420"/>
<comment type="cofactor">
    <cofactor evidence="5">
        <name>a divalent metal cation</name>
        <dbReference type="ChEBI" id="CHEBI:60240"/>
    </cofactor>
    <text evidence="5">Binds 2 divalent metal cations per subunit.</text>
</comment>
<dbReference type="PROSITE" id="PS01322">
    <property type="entry name" value="PHOSPHOTRIESTERASE_1"/>
    <property type="match status" value="1"/>
</dbReference>
<comment type="caution">
    <text evidence="6">Lacks conserved residue(s) required for the propagation of feature annotation.</text>
</comment>
<feature type="binding site" evidence="5">
    <location>
        <position position="27"/>
    </location>
    <ligand>
        <name>a divalent metal cation</name>
        <dbReference type="ChEBI" id="CHEBI:60240"/>
        <label>1</label>
    </ligand>
</feature>
<dbReference type="EnsemblMetazoa" id="XM_014395368.2">
    <property type="protein sequence ID" value="XP_014250854.1"/>
    <property type="gene ID" value="LOC106667420"/>
</dbReference>
<keyword evidence="3" id="KW-0378">Hydrolase</keyword>
<dbReference type="PANTHER" id="PTHR10819">
    <property type="entry name" value="PHOSPHOTRIESTERASE-RELATED"/>
    <property type="match status" value="1"/>
</dbReference>
<dbReference type="EnsemblMetazoa" id="XM_014395366.2">
    <property type="protein sequence ID" value="XP_014250852.1"/>
    <property type="gene ID" value="LOC106667420"/>
</dbReference>
<feature type="binding site" evidence="5">
    <location>
        <position position="193"/>
    </location>
    <ligand>
        <name>a divalent metal cation</name>
        <dbReference type="ChEBI" id="CHEBI:60240"/>
        <label>2</label>
    </ligand>
</feature>
<evidence type="ECO:0000256" key="5">
    <source>
        <dbReference type="PIRSR" id="PIRSR601559-52"/>
    </source>
</evidence>
<dbReference type="GO" id="GO:0008270">
    <property type="term" value="F:zinc ion binding"/>
    <property type="evidence" value="ECO:0007669"/>
    <property type="project" value="InterPro"/>
</dbReference>
<dbReference type="Proteomes" id="UP000494040">
    <property type="component" value="Unassembled WGS sequence"/>
</dbReference>
<dbReference type="SUPFAM" id="SSF51556">
    <property type="entry name" value="Metallo-dependent hydrolases"/>
    <property type="match status" value="1"/>
</dbReference>
<dbReference type="InterPro" id="IPR001559">
    <property type="entry name" value="Phosphotriesterase"/>
</dbReference>
<dbReference type="Gene3D" id="3.20.20.140">
    <property type="entry name" value="Metal-dependent hydrolases"/>
    <property type="match status" value="1"/>
</dbReference>